<name>A0A9Q1BT00_HOLLE</name>
<keyword evidence="3" id="KW-1185">Reference proteome</keyword>
<evidence type="ECO:0000313" key="2">
    <source>
        <dbReference type="EMBL" id="KAJ8032094.1"/>
    </source>
</evidence>
<dbReference type="Proteomes" id="UP001152320">
    <property type="component" value="Chromosome 12"/>
</dbReference>
<dbReference type="PANTHER" id="PTHR22198">
    <property type="entry name" value="FERM DOMAIN-CONTAINING PROTEIN"/>
    <property type="match status" value="1"/>
</dbReference>
<dbReference type="InterPro" id="IPR055577">
    <property type="entry name" value="DUF7153"/>
</dbReference>
<dbReference type="Pfam" id="PF23672">
    <property type="entry name" value="DUF7153"/>
    <property type="match status" value="1"/>
</dbReference>
<dbReference type="AlphaFoldDB" id="A0A9Q1BT00"/>
<dbReference type="PANTHER" id="PTHR22198:SF1">
    <property type="entry name" value="FERM DOMAIN-CONTAINING PROTEIN"/>
    <property type="match status" value="1"/>
</dbReference>
<dbReference type="EMBL" id="JAIZAY010000012">
    <property type="protein sequence ID" value="KAJ8032094.1"/>
    <property type="molecule type" value="Genomic_DNA"/>
</dbReference>
<feature type="domain" description="DUF7153" evidence="1">
    <location>
        <begin position="44"/>
        <end position="200"/>
    </location>
</feature>
<sequence>MDELRVVFNFYEKITPPPKFNTFFDGWKHLGSFVEKQDYYVGALLHQNLDPKGMFPFVNFATFKGTEESVIHEMTNPSQELIQALVEGHGLPGHQVNHPGGYNEVATDDQKSIAPDLPPHQDSIYYIACFQTAENGSGVCPSDAEAKWKEIVGLEALRSFVESHGRKIGRAGFYRRFTPASPFGTYSYVFRCELPGFDGSEPELWAAVRAINESVIDGQLGRVNSSLYKIMHVSTPKNNNK</sequence>
<evidence type="ECO:0000259" key="1">
    <source>
        <dbReference type="Pfam" id="PF23672"/>
    </source>
</evidence>
<protein>
    <recommendedName>
        <fullName evidence="1">DUF7153 domain-containing protein</fullName>
    </recommendedName>
</protein>
<dbReference type="OrthoDB" id="9998683at2759"/>
<gene>
    <name evidence="2" type="ORF">HOLleu_25513</name>
</gene>
<reference evidence="2" key="1">
    <citation type="submission" date="2021-10" db="EMBL/GenBank/DDBJ databases">
        <title>Tropical sea cucumber genome reveals ecological adaptation and Cuvierian tubules defense mechanism.</title>
        <authorList>
            <person name="Chen T."/>
        </authorList>
    </citation>
    <scope>NUCLEOTIDE SEQUENCE</scope>
    <source>
        <strain evidence="2">Nanhai2018</strain>
        <tissue evidence="2">Muscle</tissue>
    </source>
</reference>
<organism evidence="2 3">
    <name type="scientific">Holothuria leucospilota</name>
    <name type="common">Black long sea cucumber</name>
    <name type="synonym">Mertensiothuria leucospilota</name>
    <dbReference type="NCBI Taxonomy" id="206669"/>
    <lineage>
        <taxon>Eukaryota</taxon>
        <taxon>Metazoa</taxon>
        <taxon>Echinodermata</taxon>
        <taxon>Eleutherozoa</taxon>
        <taxon>Echinozoa</taxon>
        <taxon>Holothuroidea</taxon>
        <taxon>Aspidochirotacea</taxon>
        <taxon>Aspidochirotida</taxon>
        <taxon>Holothuriidae</taxon>
        <taxon>Holothuria</taxon>
    </lineage>
</organism>
<comment type="caution">
    <text evidence="2">The sequence shown here is derived from an EMBL/GenBank/DDBJ whole genome shotgun (WGS) entry which is preliminary data.</text>
</comment>
<proteinExistence type="predicted"/>
<evidence type="ECO:0000313" key="3">
    <source>
        <dbReference type="Proteomes" id="UP001152320"/>
    </source>
</evidence>
<accession>A0A9Q1BT00</accession>